<evidence type="ECO:0000313" key="2">
    <source>
        <dbReference type="EMBL" id="AFM11010.1"/>
    </source>
</evidence>
<dbReference type="GO" id="GO:0016616">
    <property type="term" value="F:oxidoreductase activity, acting on the CH-OH group of donors, NAD or NADP as acceptor"/>
    <property type="evidence" value="ECO:0007669"/>
    <property type="project" value="InterPro"/>
</dbReference>
<gene>
    <name evidence="2" type="ordered locus">Turpa_0354</name>
</gene>
<evidence type="ECO:0000259" key="1">
    <source>
        <dbReference type="Pfam" id="PF01073"/>
    </source>
</evidence>
<feature type="domain" description="3-beta hydroxysteroid dehydrogenase/isomerase" evidence="1">
    <location>
        <begin position="5"/>
        <end position="251"/>
    </location>
</feature>
<accession>I4B153</accession>
<protein>
    <submittedName>
        <fullName evidence="2">3-beta hydroxysteroid dehydrogenase/isomerase</fullName>
    </submittedName>
</protein>
<dbReference type="InterPro" id="IPR002225">
    <property type="entry name" value="3Beta_OHSteriod_DH/Estase"/>
</dbReference>
<dbReference type="InterPro" id="IPR051783">
    <property type="entry name" value="NAD(P)-dependent_oxidoreduct"/>
</dbReference>
<reference evidence="2 3" key="1">
    <citation type="submission" date="2012-06" db="EMBL/GenBank/DDBJ databases">
        <title>The complete chromosome of genome of Turneriella parva DSM 21527.</title>
        <authorList>
            <consortium name="US DOE Joint Genome Institute (JGI-PGF)"/>
            <person name="Lucas S."/>
            <person name="Han J."/>
            <person name="Lapidus A."/>
            <person name="Bruce D."/>
            <person name="Goodwin L."/>
            <person name="Pitluck S."/>
            <person name="Peters L."/>
            <person name="Kyrpides N."/>
            <person name="Mavromatis K."/>
            <person name="Ivanova N."/>
            <person name="Mikhailova N."/>
            <person name="Chertkov O."/>
            <person name="Detter J.C."/>
            <person name="Tapia R."/>
            <person name="Han C."/>
            <person name="Land M."/>
            <person name="Hauser L."/>
            <person name="Markowitz V."/>
            <person name="Cheng J.-F."/>
            <person name="Hugenholtz P."/>
            <person name="Woyke T."/>
            <person name="Wu D."/>
            <person name="Gronow S."/>
            <person name="Wellnitz S."/>
            <person name="Brambilla E."/>
            <person name="Klenk H.-P."/>
            <person name="Eisen J.A."/>
        </authorList>
    </citation>
    <scope>NUCLEOTIDE SEQUENCE [LARGE SCALE GENOMIC DNA]</scope>
    <source>
        <strain evidence="3">ATCC BAA-1111 / DSM 21527 / NCTC 11395 / H</strain>
    </source>
</reference>
<dbReference type="Gene3D" id="3.40.50.720">
    <property type="entry name" value="NAD(P)-binding Rossmann-like Domain"/>
    <property type="match status" value="1"/>
</dbReference>
<sequence length="322" mass="34628">MKIFITGGSGYVGRNLIRGLRKKKHSIIALARSEASAAKLRQLGAKPALGDVLDHAALAKAMKGCQVVIHAAADTNHGEGTPEQERINVEGTRTVFAAAREAKVKLGIHISTEAVLADGNPLIRVNESHPIPDRHAGNYSRTKALAEIAALGESKGNLAVCAIRPRFVWGRDDTTALPQLIDAANTGKLKWIDGGHYLTSTTHIANLVAGVEAALAKAKGGEIYFVTDGAPVSFRNFVTELLSTQGVTAPSGSVPRWLVRLALHVTTFISRVTRGRIKPPMSWQEYGTVAHEMTIDDSKARRELGYRPTISVEKGLAELRVK</sequence>
<dbReference type="RefSeq" id="WP_014801530.1">
    <property type="nucleotide sequence ID" value="NC_018020.1"/>
</dbReference>
<keyword evidence="3" id="KW-1185">Reference proteome</keyword>
<evidence type="ECO:0000313" key="3">
    <source>
        <dbReference type="Proteomes" id="UP000006048"/>
    </source>
</evidence>
<dbReference type="KEGG" id="tpx:Turpa_0354"/>
<dbReference type="SUPFAM" id="SSF51735">
    <property type="entry name" value="NAD(P)-binding Rossmann-fold domains"/>
    <property type="match status" value="1"/>
</dbReference>
<dbReference type="PANTHER" id="PTHR48079:SF6">
    <property type="entry name" value="NAD(P)-BINDING DOMAIN-CONTAINING PROTEIN-RELATED"/>
    <property type="match status" value="1"/>
</dbReference>
<dbReference type="Proteomes" id="UP000006048">
    <property type="component" value="Chromosome"/>
</dbReference>
<dbReference type="AlphaFoldDB" id="I4B153"/>
<dbReference type="GO" id="GO:0004029">
    <property type="term" value="F:aldehyde dehydrogenase (NAD+) activity"/>
    <property type="evidence" value="ECO:0007669"/>
    <property type="project" value="TreeGrafter"/>
</dbReference>
<dbReference type="GO" id="GO:0006694">
    <property type="term" value="P:steroid biosynthetic process"/>
    <property type="evidence" value="ECO:0007669"/>
    <property type="project" value="InterPro"/>
</dbReference>
<dbReference type="InterPro" id="IPR036291">
    <property type="entry name" value="NAD(P)-bd_dom_sf"/>
</dbReference>
<dbReference type="STRING" id="869212.Turpa_0354"/>
<dbReference type="GO" id="GO:0005737">
    <property type="term" value="C:cytoplasm"/>
    <property type="evidence" value="ECO:0007669"/>
    <property type="project" value="TreeGrafter"/>
</dbReference>
<proteinExistence type="predicted"/>
<dbReference type="EMBL" id="CP002959">
    <property type="protein sequence ID" value="AFM11010.1"/>
    <property type="molecule type" value="Genomic_DNA"/>
</dbReference>
<dbReference type="PATRIC" id="fig|869212.3.peg.322"/>
<dbReference type="Pfam" id="PF01073">
    <property type="entry name" value="3Beta_HSD"/>
    <property type="match status" value="1"/>
</dbReference>
<dbReference type="OrthoDB" id="9811743at2"/>
<dbReference type="HOGENOM" id="CLU_007383_6_1_12"/>
<dbReference type="PANTHER" id="PTHR48079">
    <property type="entry name" value="PROTEIN YEEZ"/>
    <property type="match status" value="1"/>
</dbReference>
<organism evidence="2 3">
    <name type="scientific">Turneriella parva (strain ATCC BAA-1111 / DSM 21527 / NCTC 11395 / H)</name>
    <name type="common">Leptospira parva</name>
    <dbReference type="NCBI Taxonomy" id="869212"/>
    <lineage>
        <taxon>Bacteria</taxon>
        <taxon>Pseudomonadati</taxon>
        <taxon>Spirochaetota</taxon>
        <taxon>Spirochaetia</taxon>
        <taxon>Leptospirales</taxon>
        <taxon>Leptospiraceae</taxon>
        <taxon>Turneriella</taxon>
    </lineage>
</organism>
<name>I4B153_TURPD</name>